<dbReference type="PANTHER" id="PTHR33376">
    <property type="match status" value="1"/>
</dbReference>
<evidence type="ECO:0000256" key="1">
    <source>
        <dbReference type="ARBA" id="ARBA00009023"/>
    </source>
</evidence>
<organism evidence="6 7">
    <name type="scientific">Vreelandella andesensis</name>
    <dbReference type="NCBI Taxonomy" id="447567"/>
    <lineage>
        <taxon>Bacteria</taxon>
        <taxon>Pseudomonadati</taxon>
        <taxon>Pseudomonadota</taxon>
        <taxon>Gammaproteobacteria</taxon>
        <taxon>Oceanospirillales</taxon>
        <taxon>Halomonadaceae</taxon>
        <taxon>Vreelandella</taxon>
    </lineage>
</organism>
<feature type="chain" id="PRO_5019587750" evidence="5">
    <location>
        <begin position="31"/>
        <end position="337"/>
    </location>
</feature>
<keyword evidence="2" id="KW-0813">Transport</keyword>
<dbReference type="EMBL" id="RZHG01000019">
    <property type="protein sequence ID" value="RUR30170.1"/>
    <property type="molecule type" value="Genomic_DNA"/>
</dbReference>
<evidence type="ECO:0000313" key="6">
    <source>
        <dbReference type="EMBL" id="RUR30170.1"/>
    </source>
</evidence>
<dbReference type="PIRSF" id="PIRSF006470">
    <property type="entry name" value="DctB"/>
    <property type="match status" value="1"/>
</dbReference>
<dbReference type="InterPro" id="IPR038404">
    <property type="entry name" value="TRAP_DctP_sf"/>
</dbReference>
<dbReference type="Pfam" id="PF03480">
    <property type="entry name" value="DctP"/>
    <property type="match status" value="1"/>
</dbReference>
<dbReference type="CDD" id="cd13603">
    <property type="entry name" value="PBP2_TRAP_Siap_TeaA_like"/>
    <property type="match status" value="1"/>
</dbReference>
<protein>
    <submittedName>
        <fullName evidence="6">TRAP transporter substrate-binding protein</fullName>
    </submittedName>
</protein>
<feature type="signal peptide" evidence="5">
    <location>
        <begin position="1"/>
        <end position="30"/>
    </location>
</feature>
<dbReference type="AlphaFoldDB" id="A0A433KL29"/>
<dbReference type="InterPro" id="IPR004682">
    <property type="entry name" value="TRAP_DctP"/>
</dbReference>
<evidence type="ECO:0000313" key="7">
    <source>
        <dbReference type="Proteomes" id="UP000287336"/>
    </source>
</evidence>
<evidence type="ECO:0000256" key="4">
    <source>
        <dbReference type="SAM" id="Coils"/>
    </source>
</evidence>
<name>A0A433KL29_9GAMM</name>
<dbReference type="NCBIfam" id="NF037995">
    <property type="entry name" value="TRAP_S1"/>
    <property type="match status" value="1"/>
</dbReference>
<dbReference type="Gene3D" id="3.40.190.170">
    <property type="entry name" value="Bacterial extracellular solute-binding protein, family 7"/>
    <property type="match status" value="1"/>
</dbReference>
<evidence type="ECO:0000256" key="3">
    <source>
        <dbReference type="ARBA" id="ARBA00022729"/>
    </source>
</evidence>
<sequence>MEPLMISKANVVKLASLLTAATLFSSSLQAAERLRVAGNFPTDHSVSRAMEIFKQQVESESNGEIQIDLFPAMQLGGATENVDQVRSGTIFAVFTSIAYFTRSIPEYEAVSLPFLFDNREQAFAVMDGPVGEQLDEKMEALGFVNLGYGELGFRHVTNSLRPITSVEDFSGMRIRLQPNEVHLQTFRALGANPVSMDVSELYSALQQNVLDGQENPYNIIASRRFNEVQEYLSDSGHFYDFINAVANQRSYERLSEEHRTIIDAAMADAMMWQREAAAAEEEQWRDQLIADGMEFTPISSELRAELREATLEVSESLKERIDPAFIELVAQEAEAAL</sequence>
<dbReference type="GO" id="GO:0055085">
    <property type="term" value="P:transmembrane transport"/>
    <property type="evidence" value="ECO:0007669"/>
    <property type="project" value="InterPro"/>
</dbReference>
<keyword evidence="3 5" id="KW-0732">Signal</keyword>
<comment type="caution">
    <text evidence="6">The sequence shown here is derived from an EMBL/GenBank/DDBJ whole genome shotgun (WGS) entry which is preliminary data.</text>
</comment>
<evidence type="ECO:0000256" key="5">
    <source>
        <dbReference type="SAM" id="SignalP"/>
    </source>
</evidence>
<dbReference type="NCBIfam" id="TIGR00787">
    <property type="entry name" value="dctP"/>
    <property type="match status" value="1"/>
</dbReference>
<feature type="coiled-coil region" evidence="4">
    <location>
        <begin position="262"/>
        <end position="319"/>
    </location>
</feature>
<gene>
    <name evidence="6" type="ORF">ELY33_10160</name>
</gene>
<dbReference type="InterPro" id="IPR018389">
    <property type="entry name" value="DctP_fam"/>
</dbReference>
<dbReference type="GO" id="GO:0030288">
    <property type="term" value="C:outer membrane-bounded periplasmic space"/>
    <property type="evidence" value="ECO:0007669"/>
    <property type="project" value="InterPro"/>
</dbReference>
<keyword evidence="4" id="KW-0175">Coiled coil</keyword>
<dbReference type="Proteomes" id="UP000287336">
    <property type="component" value="Unassembled WGS sequence"/>
</dbReference>
<proteinExistence type="inferred from homology"/>
<dbReference type="PANTHER" id="PTHR33376:SF7">
    <property type="entry name" value="C4-DICARBOXYLATE-BINDING PROTEIN DCTB"/>
    <property type="match status" value="1"/>
</dbReference>
<dbReference type="OrthoDB" id="9771186at2"/>
<comment type="similarity">
    <text evidence="1">Belongs to the bacterial solute-binding protein 7 family.</text>
</comment>
<reference evidence="6 7" key="1">
    <citation type="submission" date="2018-12" db="EMBL/GenBank/DDBJ databases">
        <title>three novel Halomonas strain isolated from plants.</title>
        <authorList>
            <person name="Sun C."/>
        </authorList>
    </citation>
    <scope>NUCLEOTIDE SEQUENCE [LARGE SCALE GENOMIC DNA]</scope>
    <source>
        <strain evidence="6 7">DSM 19434</strain>
    </source>
</reference>
<keyword evidence="7" id="KW-1185">Reference proteome</keyword>
<evidence type="ECO:0000256" key="2">
    <source>
        <dbReference type="ARBA" id="ARBA00022448"/>
    </source>
</evidence>
<accession>A0A433KL29</accession>